<feature type="transmembrane region" description="Helical" evidence="2">
    <location>
        <begin position="211"/>
        <end position="231"/>
    </location>
</feature>
<keyword evidence="4" id="KW-1185">Reference proteome</keyword>
<evidence type="ECO:0000256" key="1">
    <source>
        <dbReference type="SAM" id="MobiDB-lite"/>
    </source>
</evidence>
<evidence type="ECO:0000313" key="4">
    <source>
        <dbReference type="Proteomes" id="UP001189429"/>
    </source>
</evidence>
<dbReference type="Proteomes" id="UP001189429">
    <property type="component" value="Unassembled WGS sequence"/>
</dbReference>
<dbReference type="EMBL" id="CAUYUJ010014900">
    <property type="protein sequence ID" value="CAK0847440.1"/>
    <property type="molecule type" value="Genomic_DNA"/>
</dbReference>
<reference evidence="3" key="1">
    <citation type="submission" date="2023-10" db="EMBL/GenBank/DDBJ databases">
        <authorList>
            <person name="Chen Y."/>
            <person name="Shah S."/>
            <person name="Dougan E. K."/>
            <person name="Thang M."/>
            <person name="Chan C."/>
        </authorList>
    </citation>
    <scope>NUCLEOTIDE SEQUENCE [LARGE SCALE GENOMIC DNA]</scope>
</reference>
<feature type="compositionally biased region" description="Acidic residues" evidence="1">
    <location>
        <begin position="124"/>
        <end position="137"/>
    </location>
</feature>
<keyword evidence="2" id="KW-0472">Membrane</keyword>
<sequence>MFIVCGYGPSSPSSQEKISDDHSCLLKGFFEADAGLPSRFPQALRFKIPDLDDTQCFNIFARALSKARLHLDDPKAVREIFKEKKTNSDMFNANGRSVENLLGVAVQAYNLRIGVKQMSAEVAIPDDDADEDPEDSTTEPSTEKRRMDRLTTNDFNIAIGMFSGENSFRLEGTDQTDLKPFDELPPLPAAVHGNSDVAGAARCPAPRLTPLPGLVAVLVALVLTYIGRVLVTTHSHTGVLICPARLLEVAVAAQQGRASAVAAQGCGRHSRRRCYSMLGS</sequence>
<feature type="region of interest" description="Disordered" evidence="1">
    <location>
        <begin position="124"/>
        <end position="148"/>
    </location>
</feature>
<gene>
    <name evidence="3" type="ORF">PCOR1329_LOCUS40638</name>
</gene>
<accession>A0ABN9TNH0</accession>
<comment type="caution">
    <text evidence="3">The sequence shown here is derived from an EMBL/GenBank/DDBJ whole genome shotgun (WGS) entry which is preliminary data.</text>
</comment>
<organism evidence="3 4">
    <name type="scientific">Prorocentrum cordatum</name>
    <dbReference type="NCBI Taxonomy" id="2364126"/>
    <lineage>
        <taxon>Eukaryota</taxon>
        <taxon>Sar</taxon>
        <taxon>Alveolata</taxon>
        <taxon>Dinophyceae</taxon>
        <taxon>Prorocentrales</taxon>
        <taxon>Prorocentraceae</taxon>
        <taxon>Prorocentrum</taxon>
    </lineage>
</organism>
<name>A0ABN9TNH0_9DINO</name>
<proteinExistence type="predicted"/>
<evidence type="ECO:0000256" key="2">
    <source>
        <dbReference type="SAM" id="Phobius"/>
    </source>
</evidence>
<protein>
    <submittedName>
        <fullName evidence="3">Uncharacterized protein</fullName>
    </submittedName>
</protein>
<keyword evidence="2" id="KW-1133">Transmembrane helix</keyword>
<keyword evidence="2" id="KW-0812">Transmembrane</keyword>
<evidence type="ECO:0000313" key="3">
    <source>
        <dbReference type="EMBL" id="CAK0847440.1"/>
    </source>
</evidence>